<feature type="compositionally biased region" description="Low complexity" evidence="14">
    <location>
        <begin position="92"/>
        <end position="115"/>
    </location>
</feature>
<dbReference type="Pfam" id="PF07529">
    <property type="entry name" value="HSA"/>
    <property type="match status" value="1"/>
</dbReference>
<name>A0A034V5Z8_BACDO</name>
<evidence type="ECO:0000256" key="3">
    <source>
        <dbReference type="ARBA" id="ARBA00022553"/>
    </source>
</evidence>
<dbReference type="PROSITE" id="PS51204">
    <property type="entry name" value="HSA"/>
    <property type="match status" value="1"/>
</dbReference>
<sequence>QQQQQQHHLHHHHHSQQQQQQQPVDVQTTQAQQQQQQQQQKSTDNIATIIGVASGNQQQQQQQLQTQKQTPDYLTAITNKTSTQSQIATEINSSNSNSSGGSSSSGSGSAPTTAAATSNASNLLNATVAAAAAATTTTTATATTSTPGSASVSGNSTTTNASGDVLPQGAEIKIPAVGATPVAVSTKLPAAVVQLTQQGGTPLVPAIGSSVGGGSPAVLRRNGNGANAAASPGGTAGVGSSNLQTNTPATPNAVLVPATVNGGGAVAAAASGSSSSVALSGTTSSLNTPTASNSVQEFSFKAKQEVYVLQRVSELQREGLWTEKRLPKLQEPSRPKAHWDYLLEEMVWLAADFAQERKWKKNAAKKCAKMVQKYFQDKANAAQKAEKAQEAHLKRIAAFLSKEVKMFWSNVEKLVEYKHHTKLEEKRKKALDQHLSFIVDQTEKFSQQLAEGMNKSIMDATAGASGAPSMDSSRISSPKREATAGNGSDDDFRPESGSEDDEETIAKAEEEAADVKEEVAALEKESQMDLDDFLKDLPKGYLENRDKIMLEEEEEDSKMATSSQEDDADDAEFEANEESDDDENTISKQEEDEMDIDHQKEIDDLEADNDLTVEQLLAKYKSGKIDEPTSATTARNKKCTPPAKKRAKVEIDSDDDEVADDASSDGTVVETESESGGEDTNDEEAPTSNDESEENEQEDGLKSLLEDTEGNSKDDMIKDAAALAESIQPKGNTLSSTNVVTPVPFLLKHSLREYQHIGLDWLVTMNERKLNGILADEMGLGKTIQTIALLAHLACVKGNWGPHLIVVPSSVMLNWEMEFKKWCPAFKILTYYGTQKERKMKRVGWTKPNAFHVCITSYKLVVQDQQSFRRKKWKYLILDEAQNIKNFKSQRWQLLLNFSTERRLLLTGTPLQNDLMELWSLMHFLMPYVFSSHREFKEWFSNPMTGMIEGNMEYNETLISRLHKVIRPFLLRRLKKEVEKQMPKKYEHVVMCRLSNRQRYLYDDFMSRAKTKETLQTGSLLSVINVLMQLRKVCNHPNMFEVRPTISPFQMEAITYEAPRIAYDLLEYDPFTHVDLHALNLLLIDLELTLTAYVSHKSRVLEAPRKLIEEIDSAPAPPPSCPRGKFKFYIRVRDQQVQQNLSQHSTATVRVGASPAMRTEGNKLVPWRETNTANIRLVKRLNNINPVNTSKMPALSVAPSTSSTTAAMAVTNSTASGSGSGGVSGIGNIRTASGISVTRVQVAPQAGGNLAPPAAKIAKLVQHGSGKEYFIVTSSAGSSALSDTISGSGNAAGNRLTLVCKSGSGQTNIQAVSGARANVGIKPKAEKLLSTIAQQVKNATNDATTMDVDEQETTSTETSEGDPIYNMQEILEKRKEQRVARLKLLSTLNRRRIEGVPIYGEDCRDALVKCVRPNQTLEYTTWQTRSHTNCSTAMTRRDSWTLSKILKSYEKRVEDLRQTFGNFVIYVPSACAPRIRFFVQHLTSGRLQRERAIEQRVTHYVSPKLALLHPVISAMTTQFPDPRLIQYDCGKLQTLDRLLRQLKSEQHRVLIFTQMTKMLDVLEAFLNYHGHIYLRLDGSTRVEQRQVLMERFNGDKRIFCFILSTRSGGVGINLTGADTVIFYDSDWNPTMDAQAQDRCHRIGQTRDVHIYRLVSEKTIEVNILKKANQKRMLSDMAIEGGNFTTTYFKSSTIKDLFNLEQADQDGSNGSASDAASANGARVDKASSSTSTAAAIVSELGSEIETEKQSLRAFESALAAAEDEQDVQATKTAKAEAAADLAEFDETIPIDEATMGEGAGTTEMSRADLEMQNLVKQLSPIERYAMRFVEETGAAWTAEQLRAAEEEIEAQKREWEANRLAALQKEEEMLKKEAEADEMLTYNRKDASNQIWISDNTMEQMPMWCPPTPPQDDNDIYIDYSLTFMYEMNPIPEVELPPVYIKKDYKRSRCDAGFAMDGSRRPLKMRREDNYVAPRSLFDRPSAAIARIRRDLKNQRYRGVFKPNVQIPGLKPQTPQKQLVEPEGMAEWTIFEDIVILHVLVNLQGLPCNLMVLSPGHTPNWDLVSEIVNFQAKTFRSAKQCRWRYEMVIQPREEGKFVESPKKQKKMKAMLKSEYLKGPLRYLRTTQLYANDNNTSFTKLMRSRFDCIKAAYLKKAPPPKRHFSTPNLMNPKHMEVLQEFGISNYDQPISPLNIAAMKANKIREKQRSQCPPPPPPVPAQAVPVQQQQTTAVQIQEMVVQQQQNLSTGGASTLQQAGGLHTQQLQIQHIPSGNVQGVTQQPTATAIVLQHAGALPVTHQQQAAGNAATQSQQQQQQQILRAGMGNTQIVKAIVAPQSGLLTAGQMQQLTQQAAAAGAQHVQLQQQGGSVGSSSTVSVVLTTPVQTLSSSVQSAQQHVQSSNAQIVSISPQTIVSSGASQSGGSIVQTIPSQTLPQVVSVSQLATVGTVLTTSANLQPSATVTTLNTSALRAQRIVAATTGALQDVVLQQRSGNPSPTIVSMSNLGPSVAAAQFQAAQLRLTSMPGTTQQVTKVPVSTLQQSAKLTSNVGGNAPPHIQLYRQRQQLKVLQTTSGQGGGQTLVQTASGQTALVNAAGTIIQGSLVQTAGGQATMQVQGQKVAVATVSSSNMVAAPSGGVAASVATVQVAHQGRTQFIKQVAGKQTIARQVGDDMVLVKRQVIGAHQKAQVLQQGQIFNTSATTAQGTTVQLQQQQTQGGGGSAQQQLQAQQQQQQQVQQVTAQQIATLVKTSSGAGIVQQGGGGVTVSTGGGQQQGTTVNMALSHLKPGGQIKVTTSMANQAQMRQLHMQPLNMPRKINRMTQIATAAQGGQQVTTSVGQSSSGATVVQQPKGAGGVQTQLVHIQNTKSLPSSVTVQQIQHVMRQGQQGSLAATGLVLSKTSVGRVIPVSVASQSNQRQTIQVRRNVVSAASAQAALAAGNLRAHVTSGQNIAGTIKVGTAGGNQSQTQQTIHLIQQQVAAQQGQRQNASPVRLQTAGGNLVAVVQQQSIQQQQQQGMSTSSIANSSGAGQGEVMTITQTIATSSGGGGGAGGGQQQQQQQQTVQQSTAQQVRTLVKKKIMQIRSEKE</sequence>
<keyword evidence="9" id="KW-0805">Transcription regulation</keyword>
<feature type="compositionally biased region" description="Polar residues" evidence="14">
    <location>
        <begin position="81"/>
        <end position="91"/>
    </location>
</feature>
<dbReference type="PROSITE" id="PS51194">
    <property type="entry name" value="HELICASE_CTER"/>
    <property type="match status" value="1"/>
</dbReference>
<dbReference type="InterPro" id="IPR001650">
    <property type="entry name" value="Helicase_C-like"/>
</dbReference>
<dbReference type="FunFam" id="3.40.50.300:FF:000529">
    <property type="entry name" value="helicase SRCAP isoform X1"/>
    <property type="match status" value="1"/>
</dbReference>
<feature type="region of interest" description="Disordered" evidence="14">
    <location>
        <begin position="1703"/>
        <end position="1727"/>
    </location>
</feature>
<keyword evidence="7" id="KW-0067">ATP-binding</keyword>
<gene>
    <name evidence="18" type="primary">DOM</name>
</gene>
<dbReference type="Pfam" id="PF00271">
    <property type="entry name" value="Helicase_C"/>
    <property type="match status" value="1"/>
</dbReference>
<keyword evidence="10" id="KW-0238">DNA-binding</keyword>
<dbReference type="Gene3D" id="3.40.50.300">
    <property type="entry name" value="P-loop containing nucleotide triphosphate hydrolases"/>
    <property type="match status" value="1"/>
</dbReference>
<evidence type="ECO:0000256" key="6">
    <source>
        <dbReference type="ARBA" id="ARBA00022806"/>
    </source>
</evidence>
<evidence type="ECO:0000256" key="2">
    <source>
        <dbReference type="ARBA" id="ARBA00009220"/>
    </source>
</evidence>
<dbReference type="SUPFAM" id="SSF52540">
    <property type="entry name" value="P-loop containing nucleoside triphosphate hydrolases"/>
    <property type="match status" value="2"/>
</dbReference>
<evidence type="ECO:0000259" key="16">
    <source>
        <dbReference type="PROSITE" id="PS51194"/>
    </source>
</evidence>
<dbReference type="Pfam" id="PF00176">
    <property type="entry name" value="SNF2-rel_dom"/>
    <property type="match status" value="1"/>
</dbReference>
<keyword evidence="3" id="KW-0597">Phosphoprotein</keyword>
<feature type="compositionally biased region" description="Acidic residues" evidence="14">
    <location>
        <begin position="564"/>
        <end position="595"/>
    </location>
</feature>
<feature type="coiled-coil region" evidence="13">
    <location>
        <begin position="1833"/>
        <end position="1879"/>
    </location>
</feature>
<dbReference type="CDD" id="cd18003">
    <property type="entry name" value="DEXQc_SRCAP"/>
    <property type="match status" value="1"/>
</dbReference>
<evidence type="ECO:0000256" key="13">
    <source>
        <dbReference type="SAM" id="Coils"/>
    </source>
</evidence>
<evidence type="ECO:0000256" key="7">
    <source>
        <dbReference type="ARBA" id="ARBA00022840"/>
    </source>
</evidence>
<comment type="similarity">
    <text evidence="2">Belongs to the SNF2/RAD54 helicase family. SWR1 subfamily.</text>
</comment>
<feature type="region of interest" description="Disordered" evidence="14">
    <location>
        <begin position="460"/>
        <end position="700"/>
    </location>
</feature>
<feature type="domain" description="HSA" evidence="17">
    <location>
        <begin position="326"/>
        <end position="398"/>
    </location>
</feature>
<dbReference type="PANTHER" id="PTHR45685:SF1">
    <property type="entry name" value="HELICASE SRCAP"/>
    <property type="match status" value="1"/>
</dbReference>
<evidence type="ECO:0000256" key="12">
    <source>
        <dbReference type="ARBA" id="ARBA00023242"/>
    </source>
</evidence>
<feature type="region of interest" description="Disordered" evidence="14">
    <location>
        <begin position="81"/>
        <end position="115"/>
    </location>
</feature>
<reference evidence="18" key="1">
    <citation type="journal article" date="2014" name="BMC Genomics">
        <title>Characterizing the developmental transcriptome of the oriental fruit fly, Bactrocera dorsalis (Diptera: Tephritidae) through comparative genomic analysis with Drosophila melanogaster utilizing modENCODE datasets.</title>
        <authorList>
            <person name="Geib S.M."/>
            <person name="Calla B."/>
            <person name="Hall B."/>
            <person name="Hou S."/>
            <person name="Manoukis N.C."/>
        </authorList>
    </citation>
    <scope>NUCLEOTIDE SEQUENCE</scope>
    <source>
        <strain evidence="18">Punador</strain>
    </source>
</reference>
<dbReference type="InterPro" id="IPR000330">
    <property type="entry name" value="SNF2_N"/>
</dbReference>
<dbReference type="GO" id="GO:0003677">
    <property type="term" value="F:DNA binding"/>
    <property type="evidence" value="ECO:0007669"/>
    <property type="project" value="UniProtKB-KW"/>
</dbReference>
<feature type="region of interest" description="Disordered" evidence="14">
    <location>
        <begin position="3038"/>
        <end position="3061"/>
    </location>
</feature>
<dbReference type="InterPro" id="IPR038718">
    <property type="entry name" value="SNF2-like_sf"/>
</dbReference>
<feature type="compositionally biased region" description="Acidic residues" evidence="14">
    <location>
        <begin position="652"/>
        <end position="663"/>
    </location>
</feature>
<feature type="domain" description="Helicase C-terminal" evidence="16">
    <location>
        <begin position="1534"/>
        <end position="1684"/>
    </location>
</feature>
<keyword evidence="8" id="KW-0156">Chromatin regulator</keyword>
<dbReference type="SMART" id="SM00573">
    <property type="entry name" value="HSA"/>
    <property type="match status" value="1"/>
</dbReference>
<feature type="region of interest" description="Disordered" evidence="14">
    <location>
        <begin position="223"/>
        <end position="245"/>
    </location>
</feature>
<protein>
    <submittedName>
        <fullName evidence="18">Helicase domino</fullName>
    </submittedName>
</protein>
<keyword evidence="13" id="KW-0175">Coiled coil</keyword>
<feature type="compositionally biased region" description="Low complexity" evidence="14">
    <location>
        <begin position="1704"/>
        <end position="1727"/>
    </location>
</feature>
<dbReference type="InterPro" id="IPR050520">
    <property type="entry name" value="INO80/SWR1_helicase"/>
</dbReference>
<proteinExistence type="inferred from homology"/>
<feature type="compositionally biased region" description="Basic and acidic residues" evidence="14">
    <location>
        <begin position="504"/>
        <end position="550"/>
    </location>
</feature>
<feature type="compositionally biased region" description="Gly residues" evidence="14">
    <location>
        <begin position="3042"/>
        <end position="3052"/>
    </location>
</feature>
<keyword evidence="4" id="KW-0547">Nucleotide-binding</keyword>
<feature type="compositionally biased region" description="Acidic residues" evidence="14">
    <location>
        <begin position="671"/>
        <end position="698"/>
    </location>
</feature>
<feature type="compositionally biased region" description="Low complexity" evidence="14">
    <location>
        <begin position="223"/>
        <end position="233"/>
    </location>
</feature>
<evidence type="ECO:0000256" key="4">
    <source>
        <dbReference type="ARBA" id="ARBA00022741"/>
    </source>
</evidence>
<comment type="subcellular location">
    <subcellularLocation>
        <location evidence="1">Nucleus</location>
    </subcellularLocation>
</comment>
<dbReference type="GO" id="GO:0016887">
    <property type="term" value="F:ATP hydrolysis activity"/>
    <property type="evidence" value="ECO:0007669"/>
    <property type="project" value="TreeGrafter"/>
</dbReference>
<feature type="compositionally biased region" description="Low complexity" evidence="14">
    <location>
        <begin position="16"/>
        <end position="40"/>
    </location>
</feature>
<evidence type="ECO:0000256" key="1">
    <source>
        <dbReference type="ARBA" id="ARBA00004123"/>
    </source>
</evidence>
<dbReference type="Gene3D" id="3.40.50.10810">
    <property type="entry name" value="Tandem AAA-ATPase domain"/>
    <property type="match status" value="1"/>
</dbReference>
<dbReference type="SMART" id="SM00490">
    <property type="entry name" value="HELICc"/>
    <property type="match status" value="1"/>
</dbReference>
<evidence type="ECO:0000256" key="9">
    <source>
        <dbReference type="ARBA" id="ARBA00023015"/>
    </source>
</evidence>
<keyword evidence="5" id="KW-0378">Hydrolase</keyword>
<evidence type="ECO:0000256" key="8">
    <source>
        <dbReference type="ARBA" id="ARBA00022853"/>
    </source>
</evidence>
<dbReference type="GO" id="GO:0000812">
    <property type="term" value="C:Swr1 complex"/>
    <property type="evidence" value="ECO:0007669"/>
    <property type="project" value="TreeGrafter"/>
</dbReference>
<evidence type="ECO:0000259" key="17">
    <source>
        <dbReference type="PROSITE" id="PS51204"/>
    </source>
</evidence>
<dbReference type="InterPro" id="IPR014001">
    <property type="entry name" value="Helicase_ATP-bd"/>
</dbReference>
<dbReference type="InterPro" id="IPR027417">
    <property type="entry name" value="P-loop_NTPase"/>
</dbReference>
<dbReference type="InterPro" id="IPR049730">
    <property type="entry name" value="SNF2/RAD54-like_C"/>
</dbReference>
<dbReference type="PANTHER" id="PTHR45685">
    <property type="entry name" value="HELICASE SRCAP-RELATED"/>
    <property type="match status" value="1"/>
</dbReference>
<feature type="domain" description="Helicase ATP-binding" evidence="15">
    <location>
        <begin position="763"/>
        <end position="928"/>
    </location>
</feature>
<accession>A0A034V5Z8</accession>
<dbReference type="GO" id="GO:0004386">
    <property type="term" value="F:helicase activity"/>
    <property type="evidence" value="ECO:0007669"/>
    <property type="project" value="UniProtKB-KW"/>
</dbReference>
<keyword evidence="11" id="KW-0804">Transcription</keyword>
<evidence type="ECO:0000256" key="14">
    <source>
        <dbReference type="SAM" id="MobiDB-lite"/>
    </source>
</evidence>
<dbReference type="EMBL" id="GAKP01021969">
    <property type="protein sequence ID" value="JAC36983.1"/>
    <property type="molecule type" value="Transcribed_RNA"/>
</dbReference>
<feature type="region of interest" description="Disordered" evidence="14">
    <location>
        <begin position="138"/>
        <end position="165"/>
    </location>
</feature>
<dbReference type="PROSITE" id="PS51192">
    <property type="entry name" value="HELICASE_ATP_BIND_1"/>
    <property type="match status" value="1"/>
</dbReference>
<feature type="compositionally biased region" description="Basic residues" evidence="14">
    <location>
        <begin position="635"/>
        <end position="647"/>
    </location>
</feature>
<dbReference type="OrthoDB" id="372624at2759"/>
<evidence type="ECO:0000256" key="10">
    <source>
        <dbReference type="ARBA" id="ARBA00023125"/>
    </source>
</evidence>
<keyword evidence="12" id="KW-0539">Nucleus</keyword>
<evidence type="ECO:0000259" key="15">
    <source>
        <dbReference type="PROSITE" id="PS51192"/>
    </source>
</evidence>
<dbReference type="CDD" id="cd18793">
    <property type="entry name" value="SF2_C_SNF"/>
    <property type="match status" value="1"/>
</dbReference>
<evidence type="ECO:0000256" key="5">
    <source>
        <dbReference type="ARBA" id="ARBA00022801"/>
    </source>
</evidence>
<dbReference type="GO" id="GO:0005524">
    <property type="term" value="F:ATP binding"/>
    <property type="evidence" value="ECO:0007669"/>
    <property type="project" value="UniProtKB-KW"/>
</dbReference>
<dbReference type="GO" id="GO:0010557">
    <property type="term" value="P:positive regulation of macromolecule biosynthetic process"/>
    <property type="evidence" value="ECO:0007669"/>
    <property type="project" value="UniProtKB-ARBA"/>
</dbReference>
<dbReference type="GO" id="GO:0006338">
    <property type="term" value="P:chromatin remodeling"/>
    <property type="evidence" value="ECO:0007669"/>
    <property type="project" value="TreeGrafter"/>
</dbReference>
<feature type="non-terminal residue" evidence="18">
    <location>
        <position position="1"/>
    </location>
</feature>
<evidence type="ECO:0000256" key="11">
    <source>
        <dbReference type="ARBA" id="ARBA00023163"/>
    </source>
</evidence>
<dbReference type="GO" id="GO:0010468">
    <property type="term" value="P:regulation of gene expression"/>
    <property type="evidence" value="ECO:0007669"/>
    <property type="project" value="UniProtKB-ARBA"/>
</dbReference>
<feature type="region of interest" description="Disordered" evidence="14">
    <location>
        <begin position="1"/>
        <end position="43"/>
    </location>
</feature>
<evidence type="ECO:0000313" key="18">
    <source>
        <dbReference type="EMBL" id="JAC36983.1"/>
    </source>
</evidence>
<organism evidence="18">
    <name type="scientific">Bactrocera dorsalis</name>
    <name type="common">Oriental fruit fly</name>
    <name type="synonym">Dacus dorsalis</name>
    <dbReference type="NCBI Taxonomy" id="27457"/>
    <lineage>
        <taxon>Eukaryota</taxon>
        <taxon>Metazoa</taxon>
        <taxon>Ecdysozoa</taxon>
        <taxon>Arthropoda</taxon>
        <taxon>Hexapoda</taxon>
        <taxon>Insecta</taxon>
        <taxon>Pterygota</taxon>
        <taxon>Neoptera</taxon>
        <taxon>Endopterygota</taxon>
        <taxon>Diptera</taxon>
        <taxon>Brachycera</taxon>
        <taxon>Muscomorpha</taxon>
        <taxon>Tephritoidea</taxon>
        <taxon>Tephritidae</taxon>
        <taxon>Bactrocera</taxon>
        <taxon>Bactrocera</taxon>
    </lineage>
</organism>
<dbReference type="SMART" id="SM00487">
    <property type="entry name" value="DEXDc"/>
    <property type="match status" value="1"/>
</dbReference>
<feature type="compositionally biased region" description="Polar residues" evidence="14">
    <location>
        <begin position="145"/>
        <end position="162"/>
    </location>
</feature>
<dbReference type="GO" id="GO:0140096">
    <property type="term" value="F:catalytic activity, acting on a protein"/>
    <property type="evidence" value="ECO:0007669"/>
    <property type="project" value="UniProtKB-ARBA"/>
</dbReference>
<dbReference type="InterPro" id="IPR014012">
    <property type="entry name" value="HSA_dom"/>
</dbReference>
<dbReference type="FunFam" id="3.40.50.10810:FF:000005">
    <property type="entry name" value="Photoperiod-independent early flowering 1"/>
    <property type="match status" value="1"/>
</dbReference>
<dbReference type="GO" id="GO:0042393">
    <property type="term" value="F:histone binding"/>
    <property type="evidence" value="ECO:0007669"/>
    <property type="project" value="TreeGrafter"/>
</dbReference>
<keyword evidence="6 18" id="KW-0347">Helicase</keyword>